<gene>
    <name evidence="1" type="ORF">HEB94_000684</name>
</gene>
<organism evidence="1 2">
    <name type="scientific">Actinopolymorpha pittospori</name>
    <dbReference type="NCBI Taxonomy" id="648752"/>
    <lineage>
        <taxon>Bacteria</taxon>
        <taxon>Bacillati</taxon>
        <taxon>Actinomycetota</taxon>
        <taxon>Actinomycetes</taxon>
        <taxon>Propionibacteriales</taxon>
        <taxon>Actinopolymorphaceae</taxon>
        <taxon>Actinopolymorpha</taxon>
    </lineage>
</organism>
<accession>A0A927MP63</accession>
<protein>
    <submittedName>
        <fullName evidence="1">Uncharacterized protein</fullName>
    </submittedName>
</protein>
<keyword evidence="2" id="KW-1185">Reference proteome</keyword>
<comment type="caution">
    <text evidence="1">The sequence shown here is derived from an EMBL/GenBank/DDBJ whole genome shotgun (WGS) entry which is preliminary data.</text>
</comment>
<sequence length="112" mass="12691">MTSPILAWAGQVPETDRARVHADQARQEARRFEALAMERERAIQQLSLRSERAAAEGDLRKSIDHVWRTVYGYQATHRVPTRDADWDDIRTCLKQAYDLLGTGGPEEAQLSG</sequence>
<name>A0A927MP63_9ACTN</name>
<evidence type="ECO:0000313" key="1">
    <source>
        <dbReference type="EMBL" id="MBE1603836.1"/>
    </source>
</evidence>
<dbReference type="AlphaFoldDB" id="A0A927MP63"/>
<dbReference type="EMBL" id="JADBEM010000001">
    <property type="protein sequence ID" value="MBE1603836.1"/>
    <property type="molecule type" value="Genomic_DNA"/>
</dbReference>
<dbReference type="Proteomes" id="UP000638648">
    <property type="component" value="Unassembled WGS sequence"/>
</dbReference>
<reference evidence="1" key="1">
    <citation type="submission" date="2020-10" db="EMBL/GenBank/DDBJ databases">
        <title>Sequencing the genomes of 1000 actinobacteria strains.</title>
        <authorList>
            <person name="Klenk H.-P."/>
        </authorList>
    </citation>
    <scope>NUCLEOTIDE SEQUENCE</scope>
    <source>
        <strain evidence="1">DSM 45354</strain>
    </source>
</reference>
<evidence type="ECO:0000313" key="2">
    <source>
        <dbReference type="Proteomes" id="UP000638648"/>
    </source>
</evidence>
<proteinExistence type="predicted"/>